<evidence type="ECO:0000313" key="2">
    <source>
        <dbReference type="Proteomes" id="UP000440713"/>
    </source>
</evidence>
<organism evidence="1 2">
    <name type="scientific">Peptostreptococcus porci</name>
    <dbReference type="NCBI Taxonomy" id="2652282"/>
    <lineage>
        <taxon>Bacteria</taxon>
        <taxon>Bacillati</taxon>
        <taxon>Bacillota</taxon>
        <taxon>Clostridia</taxon>
        <taxon>Peptostreptococcales</taxon>
        <taxon>Peptostreptococcaceae</taxon>
        <taxon>Peptostreptococcus</taxon>
    </lineage>
</organism>
<dbReference type="EMBL" id="VUNE01000003">
    <property type="protein sequence ID" value="MST62487.1"/>
    <property type="molecule type" value="Genomic_DNA"/>
</dbReference>
<name>A0A6N7XGK2_9FIRM</name>
<sequence>MKKLSKNDKISRILKGSVMTIMLATAIVGAVGMGSNAKAENNGVVATEIEGKVDNGGSFKIEGDNIEIDQYGIKGGIKIENGNKNSNVNVWKLKKLEAPTGKGNYMKKGGDEKIVGESFYSDGENGFLNSGINDKQGEVYLKPSGGPVSFKNDNDFINNESIDRPQSMDKNEIIKVEKSKAEGFRTMENNSGGVIFIK</sequence>
<keyword evidence="2" id="KW-1185">Reference proteome</keyword>
<reference evidence="1 2" key="1">
    <citation type="submission" date="2019-08" db="EMBL/GenBank/DDBJ databases">
        <title>In-depth cultivation of the pig gut microbiome towards novel bacterial diversity and tailored functional studies.</title>
        <authorList>
            <person name="Wylensek D."/>
            <person name="Hitch T.C.A."/>
            <person name="Clavel T."/>
        </authorList>
    </citation>
    <scope>NUCLEOTIDE SEQUENCE [LARGE SCALE GENOMIC DNA]</scope>
    <source>
        <strain evidence="1 2">WCA-SAB-591-4A-A</strain>
    </source>
</reference>
<comment type="caution">
    <text evidence="1">The sequence shown here is derived from an EMBL/GenBank/DDBJ whole genome shotgun (WGS) entry which is preliminary data.</text>
</comment>
<accession>A0A6N7XGK2</accession>
<proteinExistence type="predicted"/>
<dbReference type="RefSeq" id="WP_154537881.1">
    <property type="nucleotide sequence ID" value="NZ_JAXFFP010000009.1"/>
</dbReference>
<evidence type="ECO:0000313" key="1">
    <source>
        <dbReference type="EMBL" id="MST62487.1"/>
    </source>
</evidence>
<gene>
    <name evidence="1" type="ORF">FYJ71_05860</name>
</gene>
<dbReference type="Proteomes" id="UP000440713">
    <property type="component" value="Unassembled WGS sequence"/>
</dbReference>
<dbReference type="AlphaFoldDB" id="A0A6N7XGK2"/>
<protein>
    <submittedName>
        <fullName evidence="1">Uncharacterized protein</fullName>
    </submittedName>
</protein>